<organism evidence="1 2">
    <name type="scientific">Glaciimonas soli</name>
    <dbReference type="NCBI Taxonomy" id="2590999"/>
    <lineage>
        <taxon>Bacteria</taxon>
        <taxon>Pseudomonadati</taxon>
        <taxon>Pseudomonadota</taxon>
        <taxon>Betaproteobacteria</taxon>
        <taxon>Burkholderiales</taxon>
        <taxon>Oxalobacteraceae</taxon>
        <taxon>Glaciimonas</taxon>
    </lineage>
</organism>
<evidence type="ECO:0000313" key="1">
    <source>
        <dbReference type="EMBL" id="MQR02319.1"/>
    </source>
</evidence>
<accession>A0A843YRD9</accession>
<dbReference type="Proteomes" id="UP000451565">
    <property type="component" value="Unassembled WGS sequence"/>
</dbReference>
<keyword evidence="2" id="KW-1185">Reference proteome</keyword>
<dbReference type="EMBL" id="WINI01000009">
    <property type="protein sequence ID" value="MQR02319.1"/>
    <property type="molecule type" value="Genomic_DNA"/>
</dbReference>
<dbReference type="AlphaFoldDB" id="A0A843YRD9"/>
<comment type="caution">
    <text evidence="1">The sequence shown here is derived from an EMBL/GenBank/DDBJ whole genome shotgun (WGS) entry which is preliminary data.</text>
</comment>
<reference evidence="1 2" key="1">
    <citation type="submission" date="2019-10" db="EMBL/GenBank/DDBJ databases">
        <title>Glaciimonas soli sp. nov., a psychrophilic bacterium isolated from the forest soil of a high elevation mountain in Taiwan.</title>
        <authorList>
            <person name="Wang L.-T."/>
            <person name="Shieh W.Y."/>
        </authorList>
    </citation>
    <scope>NUCLEOTIDE SEQUENCE [LARGE SCALE GENOMIC DNA]</scope>
    <source>
        <strain evidence="1 2">GS1</strain>
    </source>
</reference>
<dbReference type="RefSeq" id="WP_153235949.1">
    <property type="nucleotide sequence ID" value="NZ_WINI01000009.1"/>
</dbReference>
<protein>
    <submittedName>
        <fullName evidence="1">Uncharacterized protein</fullName>
    </submittedName>
</protein>
<proteinExistence type="predicted"/>
<sequence>MTATSYLIRSLGSTTFAASPLDKAIMPRVAPRVAIFASAPNLLSAMAKRVDKPVRYRDMEYAGRGTISGTVLEKGVTNTPVHRRVRLFRDRDGLLIRETWSDVVTGTFTFADIDERHTYSALTMDHHHHFRAVVADRVTPEVAA</sequence>
<name>A0A843YRD9_9BURK</name>
<dbReference type="OrthoDB" id="7058206at2"/>
<gene>
    <name evidence="1" type="ORF">GEV47_16705</name>
</gene>
<evidence type="ECO:0000313" key="2">
    <source>
        <dbReference type="Proteomes" id="UP000451565"/>
    </source>
</evidence>